<reference evidence="4" key="1">
    <citation type="submission" date="2016-10" db="EMBL/GenBank/DDBJ databases">
        <authorList>
            <person name="Varghese N."/>
            <person name="Submissions S."/>
        </authorList>
    </citation>
    <scope>NUCLEOTIDE SEQUENCE [LARGE SCALE GENOMIC DNA]</scope>
    <source>
        <strain evidence="4">DSM 19891</strain>
    </source>
</reference>
<evidence type="ECO:0000313" key="3">
    <source>
        <dbReference type="EMBL" id="SFR66540.1"/>
    </source>
</evidence>
<dbReference type="AlphaFoldDB" id="A0A1I6IJR5"/>
<feature type="domain" description="Putative auto-transporter adhesin head GIN" evidence="2">
    <location>
        <begin position="152"/>
        <end position="250"/>
    </location>
</feature>
<keyword evidence="4" id="KW-1185">Reference proteome</keyword>
<evidence type="ECO:0000259" key="2">
    <source>
        <dbReference type="Pfam" id="PF10988"/>
    </source>
</evidence>
<dbReference type="Proteomes" id="UP000199462">
    <property type="component" value="Unassembled WGS sequence"/>
</dbReference>
<keyword evidence="1" id="KW-0732">Signal</keyword>
<dbReference type="Pfam" id="PF10988">
    <property type="entry name" value="DUF2807"/>
    <property type="match status" value="2"/>
</dbReference>
<gene>
    <name evidence="3" type="ORF">SAMN04488010_1789</name>
</gene>
<evidence type="ECO:0000256" key="1">
    <source>
        <dbReference type="SAM" id="SignalP"/>
    </source>
</evidence>
<dbReference type="STRING" id="440514.SAMN04488010_1789"/>
<dbReference type="RefSeq" id="WP_091902694.1">
    <property type="nucleotide sequence ID" value="NZ_FOYX01000001.1"/>
</dbReference>
<proteinExistence type="predicted"/>
<dbReference type="Gene3D" id="2.160.20.120">
    <property type="match status" value="1"/>
</dbReference>
<name>A0A1I6IJR5_9FLAO</name>
<dbReference type="EMBL" id="FOYX01000001">
    <property type="protein sequence ID" value="SFR66540.1"/>
    <property type="molecule type" value="Genomic_DNA"/>
</dbReference>
<protein>
    <recommendedName>
        <fullName evidence="2">Putative auto-transporter adhesin head GIN domain-containing protein</fullName>
    </recommendedName>
</protein>
<accession>A0A1I6IJR5</accession>
<evidence type="ECO:0000313" key="4">
    <source>
        <dbReference type="Proteomes" id="UP000199462"/>
    </source>
</evidence>
<organism evidence="3 4">
    <name type="scientific">Maribacter stanieri</name>
    <dbReference type="NCBI Taxonomy" id="440514"/>
    <lineage>
        <taxon>Bacteria</taxon>
        <taxon>Pseudomonadati</taxon>
        <taxon>Bacteroidota</taxon>
        <taxon>Flavobacteriia</taxon>
        <taxon>Flavobacteriales</taxon>
        <taxon>Flavobacteriaceae</taxon>
        <taxon>Maribacter</taxon>
    </lineage>
</organism>
<feature type="chain" id="PRO_5011596001" description="Putative auto-transporter adhesin head GIN domain-containing protein" evidence="1">
    <location>
        <begin position="19"/>
        <end position="269"/>
    </location>
</feature>
<sequence>MKRTVCFITLLCFFCVVAQDNKTFSTYMTLDDLKTIEIHDNLCVTLYPTYFNGLQMKGNRSLKDIIKWNYQNSTLKVFTVQENMFASSIEIILYVSEPKNIILSEKASIEANNKVISNNLTIYSLGDSTYNLIVDCSDFQLISEIAGTGNLSINAQNVKIDAKGTSAASMKIIADKVIVNQADKSMVSIKGKAKSLSATIENKAKLSAWALLAKDVYLHTLNSEDTEVFAADRFKINGQGSGKIYVTGNPKKIDTIHLNKKTKIFYSSK</sequence>
<feature type="signal peptide" evidence="1">
    <location>
        <begin position="1"/>
        <end position="18"/>
    </location>
</feature>
<dbReference type="InterPro" id="IPR021255">
    <property type="entry name" value="DUF2807"/>
</dbReference>
<feature type="domain" description="Putative auto-transporter adhesin head GIN" evidence="2">
    <location>
        <begin position="34"/>
        <end position="147"/>
    </location>
</feature>